<keyword evidence="3" id="KW-1185">Reference proteome</keyword>
<evidence type="ECO:0000313" key="2">
    <source>
        <dbReference type="EMBL" id="CAI9734032.1"/>
    </source>
</evidence>
<organism evidence="2 3">
    <name type="scientific">Octopus vulgaris</name>
    <name type="common">Common octopus</name>
    <dbReference type="NCBI Taxonomy" id="6645"/>
    <lineage>
        <taxon>Eukaryota</taxon>
        <taxon>Metazoa</taxon>
        <taxon>Spiralia</taxon>
        <taxon>Lophotrochozoa</taxon>
        <taxon>Mollusca</taxon>
        <taxon>Cephalopoda</taxon>
        <taxon>Coleoidea</taxon>
        <taxon>Octopodiformes</taxon>
        <taxon>Octopoda</taxon>
        <taxon>Incirrata</taxon>
        <taxon>Octopodidae</taxon>
        <taxon>Octopus</taxon>
    </lineage>
</organism>
<proteinExistence type="predicted"/>
<sequence>MKQIRESGRKRERERCNLFHVFNITIVKKKKKEEEEVEKKNKNKNKNKTNNNEGDEWGKSQYFLASTSYKAATVDHYFYYHLWNQRKNRTCYAHRCWENKDETSSDFRQWKLTLGHTVIGVPIRTYIDQLVEINGYPVEDMKTAMENKDIWRKRIAVIHTNQ</sequence>
<dbReference type="Proteomes" id="UP001162480">
    <property type="component" value="Chromosome 15"/>
</dbReference>
<name>A0AA36FDX6_OCTVU</name>
<protein>
    <submittedName>
        <fullName evidence="2">Uncharacterized protein</fullName>
    </submittedName>
</protein>
<dbReference type="AlphaFoldDB" id="A0AA36FDX6"/>
<gene>
    <name evidence="2" type="ORF">OCTVUL_1B026956</name>
</gene>
<accession>A0AA36FDX6</accession>
<evidence type="ECO:0000256" key="1">
    <source>
        <dbReference type="SAM" id="MobiDB-lite"/>
    </source>
</evidence>
<feature type="region of interest" description="Disordered" evidence="1">
    <location>
        <begin position="30"/>
        <end position="53"/>
    </location>
</feature>
<evidence type="ECO:0000313" key="3">
    <source>
        <dbReference type="Proteomes" id="UP001162480"/>
    </source>
</evidence>
<reference evidence="2" key="1">
    <citation type="submission" date="2023-08" db="EMBL/GenBank/DDBJ databases">
        <authorList>
            <person name="Alioto T."/>
            <person name="Alioto T."/>
            <person name="Gomez Garrido J."/>
        </authorList>
    </citation>
    <scope>NUCLEOTIDE SEQUENCE</scope>
</reference>
<dbReference type="EMBL" id="OX597828">
    <property type="protein sequence ID" value="CAI9734032.1"/>
    <property type="molecule type" value="Genomic_DNA"/>
</dbReference>